<dbReference type="EMBL" id="FNTD01000004">
    <property type="protein sequence ID" value="SEC05414.1"/>
    <property type="molecule type" value="Genomic_DNA"/>
</dbReference>
<gene>
    <name evidence="2" type="ORF">SAMN04490357_1063</name>
</gene>
<dbReference type="STRING" id="67331.SAMN04490357_1063"/>
<feature type="region of interest" description="Disordered" evidence="1">
    <location>
        <begin position="60"/>
        <end position="79"/>
    </location>
</feature>
<protein>
    <submittedName>
        <fullName evidence="2">Uncharacterized protein</fullName>
    </submittedName>
</protein>
<evidence type="ECO:0000313" key="2">
    <source>
        <dbReference type="EMBL" id="SEC05414.1"/>
    </source>
</evidence>
<organism evidence="2 3">
    <name type="scientific">Streptomyces misionensis</name>
    <dbReference type="NCBI Taxonomy" id="67331"/>
    <lineage>
        <taxon>Bacteria</taxon>
        <taxon>Bacillati</taxon>
        <taxon>Actinomycetota</taxon>
        <taxon>Actinomycetes</taxon>
        <taxon>Kitasatosporales</taxon>
        <taxon>Streptomycetaceae</taxon>
        <taxon>Streptomyces</taxon>
    </lineage>
</organism>
<dbReference type="Proteomes" id="UP000182375">
    <property type="component" value="Unassembled WGS sequence"/>
</dbReference>
<sequence>MRPERFQNWLLDTVKNTPDVGRVQTLAEAGIKKYPFGIAITRGGREERWQIMHQLAEGEKLDHAESPVEGVPFTSPAPHPGDAADVWLAGVIGAAECPEISRVDRWAARPEGSRQAGLTVFFHCGSRNFVRPL</sequence>
<name>A0A1H4PDZ3_9ACTN</name>
<reference evidence="2 3" key="1">
    <citation type="submission" date="2016-10" db="EMBL/GenBank/DDBJ databases">
        <authorList>
            <person name="de Groot N.N."/>
        </authorList>
    </citation>
    <scope>NUCLEOTIDE SEQUENCE [LARGE SCALE GENOMIC DNA]</scope>
    <source>
        <strain evidence="2 3">DSM 40306</strain>
    </source>
</reference>
<accession>A0A1H4PDZ3</accession>
<proteinExistence type="predicted"/>
<dbReference type="RefSeq" id="WP_074991027.1">
    <property type="nucleotide sequence ID" value="NZ_FNTD01000004.1"/>
</dbReference>
<dbReference type="AlphaFoldDB" id="A0A1H4PDZ3"/>
<evidence type="ECO:0000256" key="1">
    <source>
        <dbReference type="SAM" id="MobiDB-lite"/>
    </source>
</evidence>
<evidence type="ECO:0000313" key="3">
    <source>
        <dbReference type="Proteomes" id="UP000182375"/>
    </source>
</evidence>
<dbReference type="GeneID" id="95510299"/>